<dbReference type="EMBL" id="JACSPO010000013">
    <property type="protein sequence ID" value="MBD8063617.1"/>
    <property type="molecule type" value="Genomic_DNA"/>
</dbReference>
<dbReference type="PANTHER" id="PTHR19288:SF95">
    <property type="entry name" value="D-GLYCEROL 3-PHOSPHATE PHOSPHATASE"/>
    <property type="match status" value="1"/>
</dbReference>
<sequence>MTATLTGSAVPADTYDVALYDLDGVVYLGDEPVNHAPAAIQAAAARGLRPLYVTNNSSREPEDIAAQISGFGIPCEPQEIVTSAQSVALLLQEELEPGARVLPVGGKGLRTALSAAGFELVTSAADAPAAVVQGFAPDLGWRDLAEAAYAVGAGARHVATNLDGSIPKERGVAPGNGALVRAVVEATGIEPLASGKPLPAIYHQAADRLGASTPIAVGDRLDTDLEGARAAGMPGLLVLTGVTTARDTVLAPAHQRPSLLAIDLRGLFVQHPSPVEVEDGWWGSGAALARVHDGALELLDDPTGPLGPTDTQRLGGGSRARVSLDGWRALCVAAWDAADRGAPLSPEAVPALVVG</sequence>
<comment type="caution">
    <text evidence="1">The sequence shown here is derived from an EMBL/GenBank/DDBJ whole genome shotgun (WGS) entry which is preliminary data.</text>
</comment>
<gene>
    <name evidence="1" type="ORF">H9624_14945</name>
</gene>
<name>A0ABR8Z619_9MICO</name>
<dbReference type="PANTHER" id="PTHR19288">
    <property type="entry name" value="4-NITROPHENYLPHOSPHATASE-RELATED"/>
    <property type="match status" value="1"/>
</dbReference>
<protein>
    <submittedName>
        <fullName evidence="1">HAD-IIA family hydrolase</fullName>
    </submittedName>
</protein>
<dbReference type="Gene3D" id="3.40.50.1000">
    <property type="entry name" value="HAD superfamily/HAD-like"/>
    <property type="match status" value="2"/>
</dbReference>
<evidence type="ECO:0000313" key="2">
    <source>
        <dbReference type="Proteomes" id="UP000661894"/>
    </source>
</evidence>
<dbReference type="Pfam" id="PF13242">
    <property type="entry name" value="Hydrolase_like"/>
    <property type="match status" value="1"/>
</dbReference>
<proteinExistence type="predicted"/>
<dbReference type="InterPro" id="IPR036412">
    <property type="entry name" value="HAD-like_sf"/>
</dbReference>
<organism evidence="1 2">
    <name type="scientific">Oceanitalea stevensii</name>
    <dbReference type="NCBI Taxonomy" id="2763072"/>
    <lineage>
        <taxon>Bacteria</taxon>
        <taxon>Bacillati</taxon>
        <taxon>Actinomycetota</taxon>
        <taxon>Actinomycetes</taxon>
        <taxon>Micrococcales</taxon>
        <taxon>Bogoriellaceae</taxon>
        <taxon>Georgenia</taxon>
    </lineage>
</organism>
<accession>A0ABR8Z619</accession>
<dbReference type="Pfam" id="PF13344">
    <property type="entry name" value="Hydrolase_6"/>
    <property type="match status" value="1"/>
</dbReference>
<evidence type="ECO:0000313" key="1">
    <source>
        <dbReference type="EMBL" id="MBD8063617.1"/>
    </source>
</evidence>
<keyword evidence="2" id="KW-1185">Reference proteome</keyword>
<dbReference type="Proteomes" id="UP000661894">
    <property type="component" value="Unassembled WGS sequence"/>
</dbReference>
<reference evidence="1 2" key="1">
    <citation type="submission" date="2020-08" db="EMBL/GenBank/DDBJ databases">
        <title>A Genomic Blueprint of the Chicken Gut Microbiome.</title>
        <authorList>
            <person name="Gilroy R."/>
            <person name="Ravi A."/>
            <person name="Getino M."/>
            <person name="Pursley I."/>
            <person name="Horton D.L."/>
            <person name="Alikhan N.-F."/>
            <person name="Baker D."/>
            <person name="Gharbi K."/>
            <person name="Hall N."/>
            <person name="Watson M."/>
            <person name="Adriaenssens E.M."/>
            <person name="Foster-Nyarko E."/>
            <person name="Jarju S."/>
            <person name="Secka A."/>
            <person name="Antonio M."/>
            <person name="Oren A."/>
            <person name="Chaudhuri R."/>
            <person name="La Ragione R.M."/>
            <person name="Hildebrand F."/>
            <person name="Pallen M.J."/>
        </authorList>
    </citation>
    <scope>NUCLEOTIDE SEQUENCE [LARGE SCALE GENOMIC DNA]</scope>
    <source>
        <strain evidence="1 2">Sa1BUA1</strain>
    </source>
</reference>
<keyword evidence="1" id="KW-0378">Hydrolase</keyword>
<dbReference type="NCBIfam" id="TIGR01460">
    <property type="entry name" value="HAD-SF-IIA"/>
    <property type="match status" value="1"/>
</dbReference>
<dbReference type="SUPFAM" id="SSF56784">
    <property type="entry name" value="HAD-like"/>
    <property type="match status" value="1"/>
</dbReference>
<dbReference type="RefSeq" id="WP_251840715.1">
    <property type="nucleotide sequence ID" value="NZ_JACSPO010000013.1"/>
</dbReference>
<dbReference type="InterPro" id="IPR006357">
    <property type="entry name" value="HAD-SF_hydro_IIA"/>
</dbReference>
<dbReference type="InterPro" id="IPR023214">
    <property type="entry name" value="HAD_sf"/>
</dbReference>
<dbReference type="GO" id="GO:0016787">
    <property type="term" value="F:hydrolase activity"/>
    <property type="evidence" value="ECO:0007669"/>
    <property type="project" value="UniProtKB-KW"/>
</dbReference>